<feature type="binding site" evidence="8">
    <location>
        <position position="94"/>
    </location>
    <ligand>
        <name>Fe cation</name>
        <dbReference type="ChEBI" id="CHEBI:24875"/>
        <label>1</label>
    </ligand>
</feature>
<dbReference type="InterPro" id="IPR009040">
    <property type="entry name" value="Ferritin-like_diiron"/>
</dbReference>
<keyword evidence="5" id="KW-0560">Oxidoreductase</keyword>
<dbReference type="SUPFAM" id="SSF47240">
    <property type="entry name" value="Ferritin-like"/>
    <property type="match status" value="1"/>
</dbReference>
<dbReference type="PANTHER" id="PTHR11431">
    <property type="entry name" value="FERRITIN"/>
    <property type="match status" value="1"/>
</dbReference>
<proteinExistence type="inferred from homology"/>
<name>A0A1L8D2A7_9THEO</name>
<dbReference type="GO" id="GO:0004322">
    <property type="term" value="F:ferroxidase activity"/>
    <property type="evidence" value="ECO:0007669"/>
    <property type="project" value="TreeGrafter"/>
</dbReference>
<comment type="similarity">
    <text evidence="2 9">Belongs to the ferritin family. Prokaryotic subfamily.</text>
</comment>
<dbReference type="InterPro" id="IPR012347">
    <property type="entry name" value="Ferritin-like"/>
</dbReference>
<dbReference type="CDD" id="cd01055">
    <property type="entry name" value="Nonheme_Ferritin"/>
    <property type="match status" value="1"/>
</dbReference>
<dbReference type="Pfam" id="PF00210">
    <property type="entry name" value="Ferritin"/>
    <property type="match status" value="1"/>
</dbReference>
<evidence type="ECO:0000313" key="11">
    <source>
        <dbReference type="EMBL" id="GAV25237.1"/>
    </source>
</evidence>
<gene>
    <name evidence="11" type="ORF">ciss_11700</name>
</gene>
<evidence type="ECO:0000256" key="4">
    <source>
        <dbReference type="ARBA" id="ARBA00022723"/>
    </source>
</evidence>
<evidence type="ECO:0000256" key="6">
    <source>
        <dbReference type="ARBA" id="ARBA00023004"/>
    </source>
</evidence>
<dbReference type="GO" id="GO:0008198">
    <property type="term" value="F:ferrous iron binding"/>
    <property type="evidence" value="ECO:0007669"/>
    <property type="project" value="TreeGrafter"/>
</dbReference>
<dbReference type="GO" id="GO:0005829">
    <property type="term" value="C:cytosol"/>
    <property type="evidence" value="ECO:0007669"/>
    <property type="project" value="TreeGrafter"/>
</dbReference>
<evidence type="ECO:0000259" key="10">
    <source>
        <dbReference type="PROSITE" id="PS50905"/>
    </source>
</evidence>
<dbReference type="PROSITE" id="PS50905">
    <property type="entry name" value="FERRITIN_LIKE"/>
    <property type="match status" value="1"/>
</dbReference>
<dbReference type="Proteomes" id="UP000187338">
    <property type="component" value="Unassembled WGS sequence"/>
</dbReference>
<evidence type="ECO:0000256" key="8">
    <source>
        <dbReference type="PIRSR" id="PIRSR601519-1"/>
    </source>
</evidence>
<dbReference type="GO" id="GO:0042802">
    <property type="term" value="F:identical protein binding"/>
    <property type="evidence" value="ECO:0007669"/>
    <property type="project" value="UniProtKB-ARBA"/>
</dbReference>
<dbReference type="AlphaFoldDB" id="A0A1L8D2A7"/>
<dbReference type="InterPro" id="IPR009078">
    <property type="entry name" value="Ferritin-like_SF"/>
</dbReference>
<dbReference type="GO" id="GO:0008199">
    <property type="term" value="F:ferric iron binding"/>
    <property type="evidence" value="ECO:0007669"/>
    <property type="project" value="InterPro"/>
</dbReference>
<comment type="catalytic activity">
    <reaction evidence="7 9">
        <text>4 Fe(2+) + O2 + 6 H2O = 4 iron(III) oxide-hydroxide + 12 H(+)</text>
        <dbReference type="Rhea" id="RHEA:11972"/>
        <dbReference type="ChEBI" id="CHEBI:15377"/>
        <dbReference type="ChEBI" id="CHEBI:15378"/>
        <dbReference type="ChEBI" id="CHEBI:15379"/>
        <dbReference type="ChEBI" id="CHEBI:29033"/>
        <dbReference type="ChEBI" id="CHEBI:78619"/>
        <dbReference type="EC" id="1.16.3.2"/>
    </reaction>
</comment>
<keyword evidence="12" id="KW-1185">Reference proteome</keyword>
<dbReference type="InterPro" id="IPR008331">
    <property type="entry name" value="Ferritin_DPS_dom"/>
</dbReference>
<comment type="subcellular location">
    <subcellularLocation>
        <location evidence="9">Cytoplasm</location>
    </subcellularLocation>
</comment>
<evidence type="ECO:0000313" key="12">
    <source>
        <dbReference type="Proteomes" id="UP000187338"/>
    </source>
</evidence>
<feature type="binding site" evidence="8">
    <location>
        <position position="127"/>
    </location>
    <ligand>
        <name>Fe cation</name>
        <dbReference type="ChEBI" id="CHEBI:24875"/>
        <label>1</label>
    </ligand>
</feature>
<evidence type="ECO:0000256" key="1">
    <source>
        <dbReference type="ARBA" id="ARBA00002485"/>
    </source>
</evidence>
<accession>A0A1L8D2A7</accession>
<feature type="domain" description="Ferritin-like diiron" evidence="10">
    <location>
        <begin position="1"/>
        <end position="145"/>
    </location>
</feature>
<keyword evidence="4 8" id="KW-0479">Metal-binding</keyword>
<sequence length="170" mass="19864">MLSQKLLDALNEQLKWEFYSAHLYLAMAAYCHDQGLDGFANFFRVQVQEETFHAMKFFDYINQRGGRIVISGIDQPQNEYASILDVFTKAYEHEQLVTKRIYALSDIAMEEKEHATISFLKWFIDEQMEEEETFGNLVKKLSRIQNDQHAIYALDAELAQRVFTPPVPTK</sequence>
<evidence type="ECO:0000256" key="3">
    <source>
        <dbReference type="ARBA" id="ARBA00022434"/>
    </source>
</evidence>
<organism evidence="11 12">
    <name type="scientific">Carboxydothermus islandicus</name>
    <dbReference type="NCBI Taxonomy" id="661089"/>
    <lineage>
        <taxon>Bacteria</taxon>
        <taxon>Bacillati</taxon>
        <taxon>Bacillota</taxon>
        <taxon>Clostridia</taxon>
        <taxon>Thermoanaerobacterales</taxon>
        <taxon>Thermoanaerobacteraceae</taxon>
        <taxon>Carboxydothermus</taxon>
    </lineage>
</organism>
<reference evidence="12" key="1">
    <citation type="submission" date="2016-12" db="EMBL/GenBank/DDBJ databases">
        <title>Draft Genome Sequences od Carboxydothermus pertinax and islandicus, Hydrogenogenic Carboxydotrophic Bacteria.</title>
        <authorList>
            <person name="Fukuyama Y."/>
            <person name="Ohmae K."/>
            <person name="Yoneda Y."/>
            <person name="Yoshida T."/>
            <person name="Sako Y."/>
        </authorList>
    </citation>
    <scope>NUCLEOTIDE SEQUENCE [LARGE SCALE GENOMIC DNA]</scope>
    <source>
        <strain evidence="12">SET</strain>
    </source>
</reference>
<evidence type="ECO:0000256" key="7">
    <source>
        <dbReference type="ARBA" id="ARBA00048035"/>
    </source>
</evidence>
<keyword evidence="6 8" id="KW-0408">Iron</keyword>
<dbReference type="InterPro" id="IPR041719">
    <property type="entry name" value="Ferritin_prok"/>
</dbReference>
<dbReference type="Gene3D" id="1.20.1260.10">
    <property type="match status" value="1"/>
</dbReference>
<comment type="caution">
    <text evidence="11">The sequence shown here is derived from an EMBL/GenBank/DDBJ whole genome shotgun (WGS) entry which is preliminary data.</text>
</comment>
<dbReference type="RefSeq" id="WP_075865397.1">
    <property type="nucleotide sequence ID" value="NZ_BDJL01000035.1"/>
</dbReference>
<feature type="binding site" evidence="8">
    <location>
        <position position="53"/>
    </location>
    <ligand>
        <name>Fe cation</name>
        <dbReference type="ChEBI" id="CHEBI:24875"/>
        <label>1</label>
    </ligand>
</feature>
<dbReference type="GO" id="GO:0006826">
    <property type="term" value="P:iron ion transport"/>
    <property type="evidence" value="ECO:0007669"/>
    <property type="project" value="InterPro"/>
</dbReference>
<keyword evidence="9" id="KW-0963">Cytoplasm</keyword>
<dbReference type="InterPro" id="IPR001519">
    <property type="entry name" value="Ferritin"/>
</dbReference>
<feature type="binding site" evidence="8">
    <location>
        <position position="17"/>
    </location>
    <ligand>
        <name>Fe cation</name>
        <dbReference type="ChEBI" id="CHEBI:24875"/>
        <label>1</label>
    </ligand>
</feature>
<evidence type="ECO:0000256" key="2">
    <source>
        <dbReference type="ARBA" id="ARBA00006950"/>
    </source>
</evidence>
<evidence type="ECO:0000256" key="5">
    <source>
        <dbReference type="ARBA" id="ARBA00023002"/>
    </source>
</evidence>
<dbReference type="EC" id="1.16.3.2" evidence="9"/>
<dbReference type="PANTHER" id="PTHR11431:SF127">
    <property type="entry name" value="BACTERIAL NON-HEME FERRITIN"/>
    <property type="match status" value="1"/>
</dbReference>
<comment type="function">
    <text evidence="1 9">Iron-storage protein.</text>
</comment>
<feature type="binding site" evidence="8">
    <location>
        <position position="50"/>
    </location>
    <ligand>
        <name>Fe cation</name>
        <dbReference type="ChEBI" id="CHEBI:24875"/>
        <label>1</label>
    </ligand>
</feature>
<dbReference type="EMBL" id="BDJL01000035">
    <property type="protein sequence ID" value="GAV25237.1"/>
    <property type="molecule type" value="Genomic_DNA"/>
</dbReference>
<dbReference type="FunFam" id="1.20.1260.10:FF:000001">
    <property type="entry name" value="Non-heme ferritin"/>
    <property type="match status" value="1"/>
</dbReference>
<protein>
    <recommendedName>
        <fullName evidence="9">Ferritin</fullName>
        <ecNumber evidence="9">1.16.3.2</ecNumber>
    </recommendedName>
</protein>
<dbReference type="STRING" id="661089.ciss_11700"/>
<dbReference type="OrthoDB" id="9801481at2"/>
<keyword evidence="3 9" id="KW-0409">Iron storage</keyword>
<dbReference type="GO" id="GO:0006879">
    <property type="term" value="P:intracellular iron ion homeostasis"/>
    <property type="evidence" value="ECO:0007669"/>
    <property type="project" value="UniProtKB-KW"/>
</dbReference>
<evidence type="ECO:0000256" key="9">
    <source>
        <dbReference type="RuleBase" id="RU361145"/>
    </source>
</evidence>